<sequence>MSSIQKRRFQYIFAITDNRLRKGKHISDLNSDARELFDILKDFNDLSLCIKYFQYDYPISDDTFDLERLFFNFFSRAFTQFDPAYTRETRFPILKIMHTINNNIFLDISSKLSRIYLDKFHFVDSKDDLFYFSAFLLLFRNQFSIENLVITKINRGYSSNYIFQNNKKYHFSKEIISKELNKHSHTLEKLQISNLDILEEELSLIFYSIYKKNSIEKFTIFIEYSRNILGDSFNENFIQTIFNPELFQLVDSVSKAKIIITDSIGPRLDNKKYFFLEDIYDIHSLKRLTSFLLDEYLKTNFDI</sequence>
<evidence type="ECO:0000313" key="1">
    <source>
        <dbReference type="EMBL" id="WYJ94668.1"/>
    </source>
</evidence>
<protein>
    <recommendedName>
        <fullName evidence="3">Mga helix-turn-helix domain-containing protein</fullName>
    </recommendedName>
</protein>
<evidence type="ECO:0008006" key="3">
    <source>
        <dbReference type="Google" id="ProtNLM"/>
    </source>
</evidence>
<dbReference type="AlphaFoldDB" id="A0AAQ3W5L2"/>
<organism evidence="1 2">
    <name type="scientific">Candidatus Enterococcus dunnyi</name>
    <dbReference type="NCBI Taxonomy" id="1834192"/>
    <lineage>
        <taxon>Bacteria</taxon>
        <taxon>Bacillati</taxon>
        <taxon>Bacillota</taxon>
        <taxon>Bacilli</taxon>
        <taxon>Lactobacillales</taxon>
        <taxon>Enterococcaceae</taxon>
        <taxon>Enterococcus</taxon>
    </lineage>
</organism>
<accession>A0AAQ3W5L2</accession>
<dbReference type="Proteomes" id="UP000196151">
    <property type="component" value="Chromosome"/>
</dbReference>
<dbReference type="EMBL" id="CP147246">
    <property type="protein sequence ID" value="WYJ94668.1"/>
    <property type="molecule type" value="Genomic_DNA"/>
</dbReference>
<name>A0AAQ3W5L2_9ENTE</name>
<proteinExistence type="predicted"/>
<evidence type="ECO:0000313" key="2">
    <source>
        <dbReference type="Proteomes" id="UP000196151"/>
    </source>
</evidence>
<keyword evidence="2" id="KW-1185">Reference proteome</keyword>
<gene>
    <name evidence="1" type="ORF">A5889_002181</name>
</gene>
<reference evidence="1" key="1">
    <citation type="submission" date="2017-05" db="EMBL/GenBank/DDBJ databases">
        <authorList>
            <consortium name="The Broad Institute Genomics Platform"/>
            <consortium name="The Broad Institute Genomic Center for Infectious Diseases"/>
            <person name="Earl A."/>
            <person name="Manson A."/>
            <person name="Schwartman J."/>
            <person name="Gilmore M."/>
            <person name="Abouelleil A."/>
            <person name="Cao P."/>
            <person name="Chapman S."/>
            <person name="Cusick C."/>
            <person name="Shea T."/>
            <person name="Young S."/>
            <person name="Neafsey D."/>
            <person name="Nusbaum C."/>
            <person name="Birren B."/>
        </authorList>
    </citation>
    <scope>NUCLEOTIDE SEQUENCE</scope>
    <source>
        <strain evidence="1">9D6_DIV0238</strain>
    </source>
</reference>
<reference evidence="1" key="2">
    <citation type="submission" date="2024-03" db="EMBL/GenBank/DDBJ databases">
        <title>The Genome Sequence of Enterococcus sp. DIV0238c.</title>
        <authorList>
            <consortium name="The Broad Institute Genomics Platform"/>
            <consortium name="The Broad Institute Microbial Omics Core"/>
            <consortium name="The Broad Institute Genomic Center for Infectious Diseases"/>
            <person name="Earl A."/>
            <person name="Manson A."/>
            <person name="Gilmore M."/>
            <person name="Schwartman J."/>
            <person name="Shea T."/>
            <person name="Abouelleil A."/>
            <person name="Cao P."/>
            <person name="Chapman S."/>
            <person name="Cusick C."/>
            <person name="Young S."/>
            <person name="Neafsey D."/>
            <person name="Nusbaum C."/>
            <person name="Birren B."/>
        </authorList>
    </citation>
    <scope>NUCLEOTIDE SEQUENCE</scope>
    <source>
        <strain evidence="1">9D6_DIV0238</strain>
    </source>
</reference>